<dbReference type="InterPro" id="IPR022409">
    <property type="entry name" value="PKD/Chitinase_dom"/>
</dbReference>
<evidence type="ECO:0000256" key="2">
    <source>
        <dbReference type="SAM" id="Phobius"/>
    </source>
</evidence>
<dbReference type="EMBL" id="AOJG01000035">
    <property type="protein sequence ID" value="EMA58580.1"/>
    <property type="molecule type" value="Genomic_DNA"/>
</dbReference>
<organism evidence="4 5">
    <name type="scientific">Halorubrum lipolyticum DSM 21995</name>
    <dbReference type="NCBI Taxonomy" id="1227482"/>
    <lineage>
        <taxon>Archaea</taxon>
        <taxon>Methanobacteriati</taxon>
        <taxon>Methanobacteriota</taxon>
        <taxon>Stenosarchaea group</taxon>
        <taxon>Halobacteria</taxon>
        <taxon>Halobacteriales</taxon>
        <taxon>Haloferacaceae</taxon>
        <taxon>Halorubrum</taxon>
    </lineage>
</organism>
<dbReference type="AlphaFoldDB" id="M0NPL7"/>
<dbReference type="STRING" id="1227482.C469_13015"/>
<protein>
    <submittedName>
        <fullName evidence="4">PKD domain containing protein</fullName>
    </submittedName>
</protein>
<evidence type="ECO:0000259" key="3">
    <source>
        <dbReference type="PROSITE" id="PS50093"/>
    </source>
</evidence>
<name>M0NPL7_9EURY</name>
<dbReference type="PATRIC" id="fig|1227482.3.peg.2630"/>
<dbReference type="SMART" id="SM00089">
    <property type="entry name" value="PKD"/>
    <property type="match status" value="1"/>
</dbReference>
<keyword evidence="2" id="KW-0812">Transmembrane</keyword>
<keyword evidence="2" id="KW-0472">Membrane</keyword>
<evidence type="ECO:0000313" key="4">
    <source>
        <dbReference type="EMBL" id="EMA58580.1"/>
    </source>
</evidence>
<evidence type="ECO:0000313" key="5">
    <source>
        <dbReference type="Proteomes" id="UP000011650"/>
    </source>
</evidence>
<feature type="compositionally biased region" description="Gly residues" evidence="1">
    <location>
        <begin position="437"/>
        <end position="495"/>
    </location>
</feature>
<keyword evidence="2" id="KW-1133">Transmembrane helix</keyword>
<dbReference type="InterPro" id="IPR013783">
    <property type="entry name" value="Ig-like_fold"/>
</dbReference>
<dbReference type="PROSITE" id="PS50093">
    <property type="entry name" value="PKD"/>
    <property type="match status" value="1"/>
</dbReference>
<accession>M0NPL7</accession>
<proteinExistence type="predicted"/>
<dbReference type="InterPro" id="IPR000601">
    <property type="entry name" value="PKD_dom"/>
</dbReference>
<dbReference type="SUPFAM" id="SSF49299">
    <property type="entry name" value="PKD domain"/>
    <property type="match status" value="1"/>
</dbReference>
<dbReference type="CDD" id="cd00146">
    <property type="entry name" value="PKD"/>
    <property type="match status" value="1"/>
</dbReference>
<reference evidence="4 5" key="1">
    <citation type="journal article" date="2014" name="PLoS Genet.">
        <title>Phylogenetically driven sequencing of extremely halophilic archaea reveals strategies for static and dynamic osmo-response.</title>
        <authorList>
            <person name="Becker E.A."/>
            <person name="Seitzer P.M."/>
            <person name="Tritt A."/>
            <person name="Larsen D."/>
            <person name="Krusor M."/>
            <person name="Yao A.I."/>
            <person name="Wu D."/>
            <person name="Madern D."/>
            <person name="Eisen J.A."/>
            <person name="Darling A.E."/>
            <person name="Facciotti M.T."/>
        </authorList>
    </citation>
    <scope>NUCLEOTIDE SEQUENCE [LARGE SCALE GENOMIC DNA]</scope>
    <source>
        <strain evidence="4 5">DSM 21995</strain>
    </source>
</reference>
<dbReference type="Pfam" id="PF18911">
    <property type="entry name" value="PKD_4"/>
    <property type="match status" value="1"/>
</dbReference>
<dbReference type="Gene3D" id="2.60.40.10">
    <property type="entry name" value="Immunoglobulins"/>
    <property type="match status" value="1"/>
</dbReference>
<feature type="region of interest" description="Disordered" evidence="1">
    <location>
        <begin position="24"/>
        <end position="53"/>
    </location>
</feature>
<keyword evidence="5" id="KW-1185">Reference proteome</keyword>
<dbReference type="InterPro" id="IPR035986">
    <property type="entry name" value="PKD_dom_sf"/>
</dbReference>
<feature type="compositionally biased region" description="Polar residues" evidence="1">
    <location>
        <begin position="36"/>
        <end position="48"/>
    </location>
</feature>
<dbReference type="NCBIfam" id="TIGR04213">
    <property type="entry name" value="PGF_pre_PGF"/>
    <property type="match status" value="1"/>
</dbReference>
<gene>
    <name evidence="4" type="ORF">C469_13015</name>
</gene>
<feature type="domain" description="PKD" evidence="3">
    <location>
        <begin position="660"/>
        <end position="745"/>
    </location>
</feature>
<dbReference type="InterPro" id="IPR026453">
    <property type="entry name" value="PGF_pre_PGF"/>
</dbReference>
<comment type="caution">
    <text evidence="4">The sequence shown here is derived from an EMBL/GenBank/DDBJ whole genome shotgun (WGS) entry which is preliminary data.</text>
</comment>
<dbReference type="Proteomes" id="UP000011650">
    <property type="component" value="Unassembled WGS sequence"/>
</dbReference>
<feature type="region of interest" description="Disordered" evidence="1">
    <location>
        <begin position="430"/>
        <end position="500"/>
    </location>
</feature>
<sequence>MAIAMVLAPIAGAAGTVGATQQLGDGPSHAIGHGETVQQTGSNPSNPSELPGNFINATESVDVWDRAVFPLRADRSDDADTATSVDNIYLEAAAPGLGAQPLQGSGDRNLVVYPDDATIDLTFDVAGTDASADDLAGEEVHLISAKVESSEETELPSAFDPQSLREFVRDEADSETVAFENASTATVGNDGSVDFEYDLTEGDRGAGSYMFMAVTTANGGIDTSNQNLSVPGEATVLGVDTAAVQRTSSEVTVADDDETHDVGDNVSFDVDAGLTTEDGRVDHAIALWNESAVAGERLTIIAPDTVSTGTTADDFTINHTIENVAGVQNVDGDASAFGRTLTDNRRSGVFELADIVSFLANEGEFSGPETNRVGSTTINASVTSVNATGSSTTIEVETLESFEPGEYVAVHMAMADGDLTEVSSSRTDITLVNESGPGQGPGDNPGQGPGDNPGQGPGDNPGQGPGDNPGQGPGDNPGQGPGDNPGQGQGPGLGPGSVVEENPDRIRELVSVPEDVNPIVAEQGELRFDEENDTSVVEFAGRTTAEQVSINDEVNGTVTTVRLDGNPGETGSPPGQSVSTLQIAVPEEAADTESELVFNISRTELDDVESPEDLRVNRFADGEWGHDEIETEVIDEPGEPIRIEAETPGFSFFSVTAVSEPEAVIDAPDQVGADEEFTLDGSESTDRYGEVVSYDWEVGDESQTGETVTAALEEPGTVDIELTVTNDAGETSSTTVPITVEESTDGDDAADGGAQPIEEPSGFPVLGSVLVIAFIALLAGALFVRRRN</sequence>
<feature type="transmembrane region" description="Helical" evidence="2">
    <location>
        <begin position="765"/>
        <end position="784"/>
    </location>
</feature>
<evidence type="ECO:0000256" key="1">
    <source>
        <dbReference type="SAM" id="MobiDB-lite"/>
    </source>
</evidence>